<proteinExistence type="predicted"/>
<evidence type="ECO:0000313" key="1">
    <source>
        <dbReference type="EMBL" id="PWC29363.1"/>
    </source>
</evidence>
<keyword evidence="2" id="KW-1185">Reference proteome</keyword>
<sequence>MRPGFPAGSLLAALLGGEAPVEARRAARRLRAEGAPALAADAEIAALANGLAGTGVAHSPAVLDALPPLFWIEAPEEMAGAEMAGTEVAGAEVEGAAPLRGWVVEKRGDGLAARGFSLAAGAEALPEPAGDTALAFGGHPVPEAAAARALRGLAAAVALPEMLAQMGESSPVLLLPAEAPTEDALLLRGLRLSVALARDSAPG</sequence>
<accession>A0A2U1V651</accession>
<dbReference type="Proteomes" id="UP000245048">
    <property type="component" value="Unassembled WGS sequence"/>
</dbReference>
<reference evidence="2" key="1">
    <citation type="submission" date="2017-10" db="EMBL/GenBank/DDBJ databases">
        <authorList>
            <person name="Toshchakov S.V."/>
            <person name="Goeva M.A."/>
        </authorList>
    </citation>
    <scope>NUCLEOTIDE SEQUENCE [LARGE SCALE GENOMIC DNA]</scope>
    <source>
        <strain evidence="2">JR1/69-1-13</strain>
    </source>
</reference>
<organism evidence="1 2">
    <name type="scientific">Teichococcus aestuarii</name>
    <dbReference type="NCBI Taxonomy" id="568898"/>
    <lineage>
        <taxon>Bacteria</taxon>
        <taxon>Pseudomonadati</taxon>
        <taxon>Pseudomonadota</taxon>
        <taxon>Alphaproteobacteria</taxon>
        <taxon>Acetobacterales</taxon>
        <taxon>Roseomonadaceae</taxon>
        <taxon>Roseomonas</taxon>
    </lineage>
</organism>
<name>A0A2U1V651_9PROT</name>
<comment type="caution">
    <text evidence="1">The sequence shown here is derived from an EMBL/GenBank/DDBJ whole genome shotgun (WGS) entry which is preliminary data.</text>
</comment>
<dbReference type="AlphaFoldDB" id="A0A2U1V651"/>
<dbReference type="RefSeq" id="WP_109516704.1">
    <property type="nucleotide sequence ID" value="NZ_PDOA01000004.1"/>
</dbReference>
<dbReference type="EMBL" id="PDOA01000004">
    <property type="protein sequence ID" value="PWC29363.1"/>
    <property type="molecule type" value="Genomic_DNA"/>
</dbReference>
<gene>
    <name evidence="1" type="ORF">CR165_09375</name>
</gene>
<protein>
    <submittedName>
        <fullName evidence="1">Uncharacterized protein</fullName>
    </submittedName>
</protein>
<evidence type="ECO:0000313" key="2">
    <source>
        <dbReference type="Proteomes" id="UP000245048"/>
    </source>
</evidence>